<evidence type="ECO:0000313" key="2">
    <source>
        <dbReference type="EMBL" id="PRW58422.1"/>
    </source>
</evidence>
<evidence type="ECO:0000313" key="3">
    <source>
        <dbReference type="Proteomes" id="UP000239899"/>
    </source>
</evidence>
<dbReference type="OrthoDB" id="515684at2759"/>
<feature type="compositionally biased region" description="Low complexity" evidence="1">
    <location>
        <begin position="133"/>
        <end position="161"/>
    </location>
</feature>
<protein>
    <submittedName>
        <fullName evidence="2">Uncharacterized protein</fullName>
    </submittedName>
</protein>
<dbReference type="Proteomes" id="UP000239899">
    <property type="component" value="Unassembled WGS sequence"/>
</dbReference>
<accession>A0A2P6TWI6</accession>
<dbReference type="AlphaFoldDB" id="A0A2P6TWI6"/>
<sequence>MKRTQGAGTVTPALRRPFKIPALKPPGTASAPLQQAIAAPTPSPSRSAAPAAAASSSEEAGEPSGLQAEALPAAAPTAAEAAAAAGRARPKLPKLPGLRRKAAAASAGSEAPVQAQLPAAVVAGGQGGREEQAAAACMAAEPAEAPSRASNAAASQPEAAEGAGGSRQQDPAPAPTTDPAAAAAGQAAPAGTAPPGGKAAGWVVKRLPVDPPESMPQPAAPAAMPPAAQLLGHLPALPMSSAALLPLDHPALGDLAAVAADIEAAVLPQPMETAVGGSSTAVAAASSCQALSAVARTVTAPQTAPPARPCPSHCCNGRFEDTALLTQAADAAEDLGSDALRMACRRNAAVRAEALRLATDLLPAALMLNMDLFMHERPEVPHEDTPLPQPLDFTLLQAEYNLCEALQGQLSTAERNRLLRALVPLVHGVLDTSGYGYGFEYLVSIGHHSTTWEEIGGNYAIFFFDSEVEDEGVLQLVRQHDLQMFFEAWADAASEAGGGLPTAWLHVAYLRALEHGALSVGACMAPPEVKSVLLSNLKPAPVARDGTLLLGAEGSEEERAQRALAALVTGFELNSLHPQSLAQLAPELARAGCNVPGRQLLAAAVRTIWPLSAGATAQLKARGWVPAAPDAVSGPAAGSDSHASPTALARALGALLQRHRPDVSLADLHHSCLVALTIARRLKLEMEDNTSAAWQAELKQGLAEVQLLLDLSPAEPHHYLAASHYLEHSEFLDAAGLVGALRLTQRGAEVAKQSKGWHAAMRLNYMAIMRLHSMARFASSDIVAQPMAQMEELAREMKGFEKKLQVQQRRKKAEAVVAEFRSTGRLRAGEFGERLNVDQRRLLCAQCSQPAMHLKKCAACKQVKHWKEGGHKAECAGLAAVVAQRKGR</sequence>
<feature type="region of interest" description="Disordered" evidence="1">
    <location>
        <begin position="1"/>
        <end position="199"/>
    </location>
</feature>
<feature type="compositionally biased region" description="Low complexity" evidence="1">
    <location>
        <begin position="36"/>
        <end position="87"/>
    </location>
</feature>
<feature type="compositionally biased region" description="Low complexity" evidence="1">
    <location>
        <begin position="103"/>
        <end position="123"/>
    </location>
</feature>
<dbReference type="EMBL" id="LHPG02000005">
    <property type="protein sequence ID" value="PRW58422.1"/>
    <property type="molecule type" value="Genomic_DNA"/>
</dbReference>
<comment type="caution">
    <text evidence="2">The sequence shown here is derived from an EMBL/GenBank/DDBJ whole genome shotgun (WGS) entry which is preliminary data.</text>
</comment>
<evidence type="ECO:0000256" key="1">
    <source>
        <dbReference type="SAM" id="MobiDB-lite"/>
    </source>
</evidence>
<gene>
    <name evidence="2" type="ORF">C2E21_2715</name>
</gene>
<keyword evidence="3" id="KW-1185">Reference proteome</keyword>
<proteinExistence type="predicted"/>
<organism evidence="2 3">
    <name type="scientific">Chlorella sorokiniana</name>
    <name type="common">Freshwater green alga</name>
    <dbReference type="NCBI Taxonomy" id="3076"/>
    <lineage>
        <taxon>Eukaryota</taxon>
        <taxon>Viridiplantae</taxon>
        <taxon>Chlorophyta</taxon>
        <taxon>core chlorophytes</taxon>
        <taxon>Trebouxiophyceae</taxon>
        <taxon>Chlorellales</taxon>
        <taxon>Chlorellaceae</taxon>
        <taxon>Chlorella clade</taxon>
        <taxon>Chlorella</taxon>
    </lineage>
</organism>
<reference evidence="2 3" key="1">
    <citation type="journal article" date="2018" name="Plant J.">
        <title>Genome sequences of Chlorella sorokiniana UTEX 1602 and Micractinium conductrix SAG 241.80: implications to maltose excretion by a green alga.</title>
        <authorList>
            <person name="Arriola M.B."/>
            <person name="Velmurugan N."/>
            <person name="Zhang Y."/>
            <person name="Plunkett M.H."/>
            <person name="Hondzo H."/>
            <person name="Barney B.M."/>
        </authorList>
    </citation>
    <scope>NUCLEOTIDE SEQUENCE [LARGE SCALE GENOMIC DNA]</scope>
    <source>
        <strain evidence="3">UTEX 1602</strain>
    </source>
</reference>
<feature type="compositionally biased region" description="Low complexity" evidence="1">
    <location>
        <begin position="175"/>
        <end position="199"/>
    </location>
</feature>
<name>A0A2P6TWI6_CHLSO</name>
<feature type="compositionally biased region" description="Basic residues" evidence="1">
    <location>
        <begin position="88"/>
        <end position="102"/>
    </location>
</feature>